<dbReference type="Proteomes" id="UP000319557">
    <property type="component" value="Chromosome"/>
</dbReference>
<dbReference type="Gene3D" id="6.10.340.10">
    <property type="match status" value="1"/>
</dbReference>
<dbReference type="CDD" id="cd00082">
    <property type="entry name" value="HisKA"/>
    <property type="match status" value="1"/>
</dbReference>
<dbReference type="PANTHER" id="PTHR43711:SF31">
    <property type="entry name" value="HISTIDINE KINASE"/>
    <property type="match status" value="1"/>
</dbReference>
<dbReference type="KEGG" id="ruv:EC9_27080"/>
<dbReference type="PROSITE" id="PS50109">
    <property type="entry name" value="HIS_KIN"/>
    <property type="match status" value="1"/>
</dbReference>
<dbReference type="SUPFAM" id="SSF47384">
    <property type="entry name" value="Homodimeric domain of signal transducing histidine kinase"/>
    <property type="match status" value="1"/>
</dbReference>
<dbReference type="AlphaFoldDB" id="A0A517M0W2"/>
<reference evidence="12 13" key="1">
    <citation type="submission" date="2019-02" db="EMBL/GenBank/DDBJ databases">
        <title>Deep-cultivation of Planctomycetes and their phenomic and genomic characterization uncovers novel biology.</title>
        <authorList>
            <person name="Wiegand S."/>
            <person name="Jogler M."/>
            <person name="Boedeker C."/>
            <person name="Pinto D."/>
            <person name="Vollmers J."/>
            <person name="Rivas-Marin E."/>
            <person name="Kohn T."/>
            <person name="Peeters S.H."/>
            <person name="Heuer A."/>
            <person name="Rast P."/>
            <person name="Oberbeckmann S."/>
            <person name="Bunk B."/>
            <person name="Jeske O."/>
            <person name="Meyerdierks A."/>
            <person name="Storesund J.E."/>
            <person name="Kallscheuer N."/>
            <person name="Luecker S."/>
            <person name="Lage O.M."/>
            <person name="Pohl T."/>
            <person name="Merkel B.J."/>
            <person name="Hornburger P."/>
            <person name="Mueller R.-W."/>
            <person name="Bruemmer F."/>
            <person name="Labrenz M."/>
            <person name="Spormann A.M."/>
            <person name="Op den Camp H."/>
            <person name="Overmann J."/>
            <person name="Amann R."/>
            <person name="Jetten M.S.M."/>
            <person name="Mascher T."/>
            <person name="Medema M.H."/>
            <person name="Devos D.P."/>
            <person name="Kaster A.-K."/>
            <person name="Ovreas L."/>
            <person name="Rohde M."/>
            <person name="Galperin M.Y."/>
            <person name="Jogler C."/>
        </authorList>
    </citation>
    <scope>NUCLEOTIDE SEQUENCE [LARGE SCALE GENOMIC DNA]</scope>
    <source>
        <strain evidence="12 13">EC9</strain>
    </source>
</reference>
<dbReference type="EMBL" id="CP036261">
    <property type="protein sequence ID" value="QDS88517.1"/>
    <property type="molecule type" value="Genomic_DNA"/>
</dbReference>
<keyword evidence="5 12" id="KW-0808">Transferase</keyword>
<sequence length="618" mass="70449">MFRMLSGIFSSMSLERKCLLFFGAALLLLMFFAFSIVEVIAQRLVSQKIQQSAKDYANTILAREHWRVMMTDAVKKQRQQIIGKEKVDDESLDKLLARDWETLDKLDVYLLKKKKHAAEVIALDEGPTLQDLREPIVSTDPEERAKLKDLEVRYREYLTRHYTENRPNFLQASELDDNDNFMHLTLQPLFEERGPVGDRYIFYDPIFFKPICMTCHTSPNFNFFSDLPNEEFAEQLVAATPFRAVRVSMPYKETEASATWIRAVVMALAMLIIAITLAVLHMILRYLVLHPLQHLRDVSDSISRGNTELRAEIDTEDEFNELADAFNRMLRHLTETQDQLREVNRELDQRVDQLAQLNLQLYEANRLKSDFLANMSHELRTPLNSIIGFSDVLKGLQTLTDKQRNYASNIEKSGRVLLEMINDILDLAKVEAGKMEVRPSRFDIVSVVSSQCDMVRSLSNEKNIDLSIDADDDLPRVLQDQNKIGQILTNLLGNAIKFTPEGGLITAKIELADNDRFRLMVTDTGIGIPEDDQKVIFEKFRQSKVVLDNDGLTREFSGTGLGLSIVKELCKLLGGEVTFTSELGRGSTFIVTLPLELRNDNAAETSDPMLDSIKAAVR</sequence>
<evidence type="ECO:0000259" key="10">
    <source>
        <dbReference type="PROSITE" id="PS50109"/>
    </source>
</evidence>
<protein>
    <recommendedName>
        <fullName evidence="3">histidine kinase</fullName>
        <ecNumber evidence="3">2.7.13.3</ecNumber>
    </recommendedName>
</protein>
<dbReference type="InterPro" id="IPR005467">
    <property type="entry name" value="His_kinase_dom"/>
</dbReference>
<feature type="coiled-coil region" evidence="8">
    <location>
        <begin position="326"/>
        <end position="360"/>
    </location>
</feature>
<dbReference type="CDD" id="cd16922">
    <property type="entry name" value="HATPase_EvgS-ArcB-TorS-like"/>
    <property type="match status" value="1"/>
</dbReference>
<keyword evidence="9" id="KW-1133">Transmembrane helix</keyword>
<evidence type="ECO:0000313" key="12">
    <source>
        <dbReference type="EMBL" id="QDS88517.1"/>
    </source>
</evidence>
<evidence type="ECO:0000256" key="4">
    <source>
        <dbReference type="ARBA" id="ARBA00022553"/>
    </source>
</evidence>
<dbReference type="Pfam" id="PF00672">
    <property type="entry name" value="HAMP"/>
    <property type="match status" value="1"/>
</dbReference>
<dbReference type="Pfam" id="PF00512">
    <property type="entry name" value="HisKA"/>
    <property type="match status" value="1"/>
</dbReference>
<dbReference type="OrthoDB" id="9813394at2"/>
<keyword evidence="6 12" id="KW-0418">Kinase</keyword>
<dbReference type="PROSITE" id="PS50885">
    <property type="entry name" value="HAMP"/>
    <property type="match status" value="1"/>
</dbReference>
<dbReference type="CDD" id="cd06225">
    <property type="entry name" value="HAMP"/>
    <property type="match status" value="1"/>
</dbReference>
<dbReference type="FunFam" id="3.30.565.10:FF:000010">
    <property type="entry name" value="Sensor histidine kinase RcsC"/>
    <property type="match status" value="1"/>
</dbReference>
<dbReference type="SMART" id="SM00304">
    <property type="entry name" value="HAMP"/>
    <property type="match status" value="1"/>
</dbReference>
<dbReference type="Gene3D" id="3.30.565.10">
    <property type="entry name" value="Histidine kinase-like ATPase, C-terminal domain"/>
    <property type="match status" value="1"/>
</dbReference>
<organism evidence="12 13">
    <name type="scientific">Rosistilla ulvae</name>
    <dbReference type="NCBI Taxonomy" id="1930277"/>
    <lineage>
        <taxon>Bacteria</taxon>
        <taxon>Pseudomonadati</taxon>
        <taxon>Planctomycetota</taxon>
        <taxon>Planctomycetia</taxon>
        <taxon>Pirellulales</taxon>
        <taxon>Pirellulaceae</taxon>
        <taxon>Rosistilla</taxon>
    </lineage>
</organism>
<keyword evidence="9" id="KW-0812">Transmembrane</keyword>
<dbReference type="InterPro" id="IPR003594">
    <property type="entry name" value="HATPase_dom"/>
</dbReference>
<feature type="domain" description="Histidine kinase" evidence="10">
    <location>
        <begin position="374"/>
        <end position="597"/>
    </location>
</feature>
<name>A0A517M0W2_9BACT</name>
<accession>A0A517M0W2</accession>
<dbReference type="SUPFAM" id="SSF55874">
    <property type="entry name" value="ATPase domain of HSP90 chaperone/DNA topoisomerase II/histidine kinase"/>
    <property type="match status" value="1"/>
</dbReference>
<keyword evidence="7" id="KW-0902">Two-component regulatory system</keyword>
<dbReference type="SMART" id="SM00388">
    <property type="entry name" value="HisKA"/>
    <property type="match status" value="1"/>
</dbReference>
<keyword evidence="4" id="KW-0597">Phosphoprotein</keyword>
<evidence type="ECO:0000259" key="11">
    <source>
        <dbReference type="PROSITE" id="PS50885"/>
    </source>
</evidence>
<dbReference type="PRINTS" id="PR00344">
    <property type="entry name" value="BCTRLSENSOR"/>
</dbReference>
<proteinExistence type="predicted"/>
<comment type="subcellular location">
    <subcellularLocation>
        <location evidence="2">Membrane</location>
    </subcellularLocation>
</comment>
<dbReference type="GO" id="GO:0016020">
    <property type="term" value="C:membrane"/>
    <property type="evidence" value="ECO:0007669"/>
    <property type="project" value="UniProtKB-SubCell"/>
</dbReference>
<dbReference type="InterPro" id="IPR004358">
    <property type="entry name" value="Sig_transdc_His_kin-like_C"/>
</dbReference>
<dbReference type="SUPFAM" id="SSF158472">
    <property type="entry name" value="HAMP domain-like"/>
    <property type="match status" value="1"/>
</dbReference>
<evidence type="ECO:0000256" key="5">
    <source>
        <dbReference type="ARBA" id="ARBA00022679"/>
    </source>
</evidence>
<dbReference type="InterPro" id="IPR050736">
    <property type="entry name" value="Sensor_HK_Regulatory"/>
</dbReference>
<dbReference type="PANTHER" id="PTHR43711">
    <property type="entry name" value="TWO-COMPONENT HISTIDINE KINASE"/>
    <property type="match status" value="1"/>
</dbReference>
<dbReference type="EC" id="2.7.13.3" evidence="3"/>
<feature type="domain" description="HAMP" evidence="11">
    <location>
        <begin position="286"/>
        <end position="338"/>
    </location>
</feature>
<evidence type="ECO:0000256" key="9">
    <source>
        <dbReference type="SAM" id="Phobius"/>
    </source>
</evidence>
<evidence type="ECO:0000256" key="3">
    <source>
        <dbReference type="ARBA" id="ARBA00012438"/>
    </source>
</evidence>
<dbReference type="InterPro" id="IPR036097">
    <property type="entry name" value="HisK_dim/P_sf"/>
</dbReference>
<evidence type="ECO:0000313" key="13">
    <source>
        <dbReference type="Proteomes" id="UP000319557"/>
    </source>
</evidence>
<dbReference type="Gene3D" id="1.10.287.130">
    <property type="match status" value="1"/>
</dbReference>
<comment type="catalytic activity">
    <reaction evidence="1">
        <text>ATP + protein L-histidine = ADP + protein N-phospho-L-histidine.</text>
        <dbReference type="EC" id="2.7.13.3"/>
    </reaction>
</comment>
<evidence type="ECO:0000256" key="6">
    <source>
        <dbReference type="ARBA" id="ARBA00022777"/>
    </source>
</evidence>
<dbReference type="InterPro" id="IPR003660">
    <property type="entry name" value="HAMP_dom"/>
</dbReference>
<dbReference type="GO" id="GO:0000155">
    <property type="term" value="F:phosphorelay sensor kinase activity"/>
    <property type="evidence" value="ECO:0007669"/>
    <property type="project" value="InterPro"/>
</dbReference>
<evidence type="ECO:0000256" key="7">
    <source>
        <dbReference type="ARBA" id="ARBA00023012"/>
    </source>
</evidence>
<evidence type="ECO:0000256" key="8">
    <source>
        <dbReference type="SAM" id="Coils"/>
    </source>
</evidence>
<evidence type="ECO:0000256" key="1">
    <source>
        <dbReference type="ARBA" id="ARBA00000085"/>
    </source>
</evidence>
<evidence type="ECO:0000256" key="2">
    <source>
        <dbReference type="ARBA" id="ARBA00004370"/>
    </source>
</evidence>
<keyword evidence="9" id="KW-0472">Membrane</keyword>
<dbReference type="Pfam" id="PF02518">
    <property type="entry name" value="HATPase_c"/>
    <property type="match status" value="1"/>
</dbReference>
<dbReference type="RefSeq" id="WP_145345800.1">
    <property type="nucleotide sequence ID" value="NZ_CP036261.1"/>
</dbReference>
<feature type="transmembrane region" description="Helical" evidence="9">
    <location>
        <begin position="260"/>
        <end position="284"/>
    </location>
</feature>
<dbReference type="SMART" id="SM00387">
    <property type="entry name" value="HATPase_c"/>
    <property type="match status" value="1"/>
</dbReference>
<dbReference type="InterPro" id="IPR036890">
    <property type="entry name" value="HATPase_C_sf"/>
</dbReference>
<gene>
    <name evidence="12" type="primary">barA_11</name>
    <name evidence="12" type="ORF">EC9_27080</name>
</gene>
<keyword evidence="13" id="KW-1185">Reference proteome</keyword>
<dbReference type="InterPro" id="IPR003661">
    <property type="entry name" value="HisK_dim/P_dom"/>
</dbReference>
<keyword evidence="8" id="KW-0175">Coiled coil</keyword>